<dbReference type="PANTHER" id="PTHR43133">
    <property type="entry name" value="RNA POLYMERASE ECF-TYPE SIGMA FACTO"/>
    <property type="match status" value="1"/>
</dbReference>
<evidence type="ECO:0000256" key="3">
    <source>
        <dbReference type="ARBA" id="ARBA00023082"/>
    </source>
</evidence>
<dbReference type="InterPro" id="IPR013249">
    <property type="entry name" value="RNA_pol_sigma70_r4_t2"/>
</dbReference>
<dbReference type="EMBL" id="MGKP01000023">
    <property type="protein sequence ID" value="OGN28143.1"/>
    <property type="molecule type" value="Genomic_DNA"/>
</dbReference>
<dbReference type="InterPro" id="IPR000838">
    <property type="entry name" value="RNA_pol_sigma70_ECF_CS"/>
</dbReference>
<dbReference type="PROSITE" id="PS01063">
    <property type="entry name" value="SIGMA70_ECF"/>
    <property type="match status" value="1"/>
</dbReference>
<gene>
    <name evidence="9" type="ORF">A3A33_02195</name>
</gene>
<feature type="domain" description="RNA polymerase sigma factor 70 region 4 type 2" evidence="8">
    <location>
        <begin position="128"/>
        <end position="179"/>
    </location>
</feature>
<dbReference type="SUPFAM" id="SSF88659">
    <property type="entry name" value="Sigma3 and sigma4 domains of RNA polymerase sigma factors"/>
    <property type="match status" value="1"/>
</dbReference>
<evidence type="ECO:0000256" key="5">
    <source>
        <dbReference type="ARBA" id="ARBA00023163"/>
    </source>
</evidence>
<evidence type="ECO:0000313" key="10">
    <source>
        <dbReference type="Proteomes" id="UP000179047"/>
    </source>
</evidence>
<dbReference type="SUPFAM" id="SSF88946">
    <property type="entry name" value="Sigma2 domain of RNA polymerase sigma factors"/>
    <property type="match status" value="1"/>
</dbReference>
<organism evidence="9 10">
    <name type="scientific">Candidatus Yanofskybacteria bacterium RIFCSPLOWO2_01_FULL_49_25</name>
    <dbReference type="NCBI Taxonomy" id="1802701"/>
    <lineage>
        <taxon>Bacteria</taxon>
        <taxon>Candidatus Yanofskyibacteriota</taxon>
    </lineage>
</organism>
<dbReference type="InterPro" id="IPR013325">
    <property type="entry name" value="RNA_pol_sigma_r2"/>
</dbReference>
<dbReference type="InterPro" id="IPR039425">
    <property type="entry name" value="RNA_pol_sigma-70-like"/>
</dbReference>
<accession>A0A1F8GRZ5</accession>
<keyword evidence="5 6" id="KW-0804">Transcription</keyword>
<dbReference type="InterPro" id="IPR007627">
    <property type="entry name" value="RNA_pol_sigma70_r2"/>
</dbReference>
<protein>
    <recommendedName>
        <fullName evidence="6">RNA polymerase sigma factor</fullName>
    </recommendedName>
</protein>
<evidence type="ECO:0000256" key="4">
    <source>
        <dbReference type="ARBA" id="ARBA00023125"/>
    </source>
</evidence>
<dbReference type="Proteomes" id="UP000179047">
    <property type="component" value="Unassembled WGS sequence"/>
</dbReference>
<reference evidence="9 10" key="1">
    <citation type="journal article" date="2016" name="Nat. Commun.">
        <title>Thousands of microbial genomes shed light on interconnected biogeochemical processes in an aquifer system.</title>
        <authorList>
            <person name="Anantharaman K."/>
            <person name="Brown C.T."/>
            <person name="Hug L.A."/>
            <person name="Sharon I."/>
            <person name="Castelle C.J."/>
            <person name="Probst A.J."/>
            <person name="Thomas B.C."/>
            <person name="Singh A."/>
            <person name="Wilkins M.J."/>
            <person name="Karaoz U."/>
            <person name="Brodie E.L."/>
            <person name="Williams K.H."/>
            <person name="Hubbard S.S."/>
            <person name="Banfield J.F."/>
        </authorList>
    </citation>
    <scope>NUCLEOTIDE SEQUENCE [LARGE SCALE GENOMIC DNA]</scope>
</reference>
<evidence type="ECO:0000313" key="9">
    <source>
        <dbReference type="EMBL" id="OGN28143.1"/>
    </source>
</evidence>
<proteinExistence type="inferred from homology"/>
<evidence type="ECO:0000256" key="2">
    <source>
        <dbReference type="ARBA" id="ARBA00023015"/>
    </source>
</evidence>
<comment type="similarity">
    <text evidence="1 6">Belongs to the sigma-70 factor family. ECF subfamily.</text>
</comment>
<comment type="caution">
    <text evidence="9">The sequence shown here is derived from an EMBL/GenBank/DDBJ whole genome shotgun (WGS) entry which is preliminary data.</text>
</comment>
<dbReference type="STRING" id="1802701.A3A33_02195"/>
<dbReference type="Gene3D" id="1.10.10.10">
    <property type="entry name" value="Winged helix-like DNA-binding domain superfamily/Winged helix DNA-binding domain"/>
    <property type="match status" value="1"/>
</dbReference>
<keyword evidence="3 6" id="KW-0731">Sigma factor</keyword>
<dbReference type="AlphaFoldDB" id="A0A1F8GRZ5"/>
<dbReference type="GO" id="GO:0006352">
    <property type="term" value="P:DNA-templated transcription initiation"/>
    <property type="evidence" value="ECO:0007669"/>
    <property type="project" value="InterPro"/>
</dbReference>
<name>A0A1F8GRZ5_9BACT</name>
<keyword evidence="4 6" id="KW-0238">DNA-binding</keyword>
<evidence type="ECO:0000256" key="6">
    <source>
        <dbReference type="RuleBase" id="RU000716"/>
    </source>
</evidence>
<dbReference type="Pfam" id="PF08281">
    <property type="entry name" value="Sigma70_r4_2"/>
    <property type="match status" value="1"/>
</dbReference>
<dbReference type="GO" id="GO:0016987">
    <property type="term" value="F:sigma factor activity"/>
    <property type="evidence" value="ECO:0007669"/>
    <property type="project" value="UniProtKB-KW"/>
</dbReference>
<dbReference type="Pfam" id="PF04542">
    <property type="entry name" value="Sigma70_r2"/>
    <property type="match status" value="1"/>
</dbReference>
<dbReference type="Gene3D" id="1.10.1740.10">
    <property type="match status" value="1"/>
</dbReference>
<dbReference type="InterPro" id="IPR013324">
    <property type="entry name" value="RNA_pol_sigma_r3/r4-like"/>
</dbReference>
<dbReference type="GO" id="GO:0003677">
    <property type="term" value="F:DNA binding"/>
    <property type="evidence" value="ECO:0007669"/>
    <property type="project" value="UniProtKB-KW"/>
</dbReference>
<evidence type="ECO:0000256" key="1">
    <source>
        <dbReference type="ARBA" id="ARBA00010641"/>
    </source>
</evidence>
<dbReference type="NCBIfam" id="TIGR02937">
    <property type="entry name" value="sigma70-ECF"/>
    <property type="match status" value="1"/>
</dbReference>
<evidence type="ECO:0000259" key="7">
    <source>
        <dbReference type="Pfam" id="PF04542"/>
    </source>
</evidence>
<dbReference type="InterPro" id="IPR036388">
    <property type="entry name" value="WH-like_DNA-bd_sf"/>
</dbReference>
<dbReference type="InterPro" id="IPR014284">
    <property type="entry name" value="RNA_pol_sigma-70_dom"/>
</dbReference>
<dbReference type="PANTHER" id="PTHR43133:SF57">
    <property type="entry name" value="RNA POLYMERASE SIGMA-70 FACTOR"/>
    <property type="match status" value="1"/>
</dbReference>
<feature type="domain" description="RNA polymerase sigma-70 region 2" evidence="7">
    <location>
        <begin position="28"/>
        <end position="95"/>
    </location>
</feature>
<evidence type="ECO:0000259" key="8">
    <source>
        <dbReference type="Pfam" id="PF08281"/>
    </source>
</evidence>
<keyword evidence="2 6" id="KW-0805">Transcription regulation</keyword>
<dbReference type="CDD" id="cd06171">
    <property type="entry name" value="Sigma70_r4"/>
    <property type="match status" value="1"/>
</dbReference>
<sequence>MLGKNSTTDPKKLIERAKAGDSEAFETLYLLYLAPLYRYVYFRVLSKEEAEDLVQSVFLKVYRSLPNYRQQGKEPLAFFYTVARNAIIDYQRKKRELLGDTGDVIEQIADEESEVFTALIPDRYQQGAIREALLQLSDDQREVVLMKFMQDMDYAEIASAMDKSEVAVRQIQSRALKALRSILAKYNDGE</sequence>